<feature type="compositionally biased region" description="Polar residues" evidence="1">
    <location>
        <begin position="1"/>
        <end position="11"/>
    </location>
</feature>
<feature type="transmembrane region" description="Helical" evidence="2">
    <location>
        <begin position="141"/>
        <end position="167"/>
    </location>
</feature>
<keyword evidence="2" id="KW-1133">Transmembrane helix</keyword>
<keyword evidence="2" id="KW-0812">Transmembrane</keyword>
<dbReference type="GO" id="GO:0007399">
    <property type="term" value="P:nervous system development"/>
    <property type="evidence" value="ECO:0007669"/>
    <property type="project" value="TreeGrafter"/>
</dbReference>
<feature type="region of interest" description="Disordered" evidence="1">
    <location>
        <begin position="1"/>
        <end position="23"/>
    </location>
</feature>
<gene>
    <name evidence="3" type="ORF">Z043_104690</name>
</gene>
<dbReference type="PANTHER" id="PTHR14796">
    <property type="entry name" value="NEURENSIN 1-RELATED"/>
    <property type="match status" value="1"/>
</dbReference>
<evidence type="ECO:0000256" key="2">
    <source>
        <dbReference type="SAM" id="Phobius"/>
    </source>
</evidence>
<comment type="caution">
    <text evidence="3">The sequence shown here is derived from an EMBL/GenBank/DDBJ whole genome shotgun (WGS) entry which is preliminary data.</text>
</comment>
<protein>
    <submittedName>
        <fullName evidence="3">Neurensin-1-like</fullName>
    </submittedName>
</protein>
<evidence type="ECO:0000256" key="1">
    <source>
        <dbReference type="SAM" id="MobiDB-lite"/>
    </source>
</evidence>
<reference evidence="3 4" key="1">
    <citation type="submission" date="2015-08" db="EMBL/GenBank/DDBJ databases">
        <title>The genome of the Asian arowana (Scleropages formosus).</title>
        <authorList>
            <person name="Tan M.H."/>
            <person name="Gan H.M."/>
            <person name="Croft L.J."/>
            <person name="Austin C.M."/>
        </authorList>
    </citation>
    <scope>NUCLEOTIDE SEQUENCE [LARGE SCALE GENOMIC DNA]</scope>
    <source>
        <strain evidence="3">Aro1</strain>
    </source>
</reference>
<evidence type="ECO:0000313" key="4">
    <source>
        <dbReference type="Proteomes" id="UP000034805"/>
    </source>
</evidence>
<proteinExistence type="predicted"/>
<feature type="region of interest" description="Disordered" evidence="1">
    <location>
        <begin position="235"/>
        <end position="256"/>
    </location>
</feature>
<feature type="transmembrane region" description="Helical" evidence="2">
    <location>
        <begin position="198"/>
        <end position="220"/>
    </location>
</feature>
<dbReference type="PANTHER" id="PTHR14796:SF3">
    <property type="entry name" value="NEURENSIN 1-LIKE-RELATED"/>
    <property type="match status" value="1"/>
</dbReference>
<dbReference type="STRING" id="113540.ENSSFOP00015063182"/>
<sequence length="277" mass="30524">MSGNINLTVPSLAQGGPSPESEESSIVAEHGFTLIVLWYNREFLANSYSSTSYGVTGDFHPEVYFLPLLCGTLGRAHTKMWRMASCSEIFGSEHVEQGRSHHPRYGVRSYLHHFYEECATSIWERDEDFQVKRSPSRCSSVLWKVFLACGTLVLTLGVTVLTVGYAIPPRIETFGEEELQFVDSQAVRFNRALDTCKLAGGVTFCIGGTLAAAGLLLFAFSGGGHDKEQRLLQRSSKERLAERSTTGSPVTRAPALREGKVPVTLSKVRSIQPKSRS</sequence>
<organism evidence="3 4">
    <name type="scientific">Scleropages formosus</name>
    <name type="common">Asian bonytongue</name>
    <name type="synonym">Osteoglossum formosum</name>
    <dbReference type="NCBI Taxonomy" id="113540"/>
    <lineage>
        <taxon>Eukaryota</taxon>
        <taxon>Metazoa</taxon>
        <taxon>Chordata</taxon>
        <taxon>Craniata</taxon>
        <taxon>Vertebrata</taxon>
        <taxon>Euteleostomi</taxon>
        <taxon>Actinopterygii</taxon>
        <taxon>Neopterygii</taxon>
        <taxon>Teleostei</taxon>
        <taxon>Osteoglossocephala</taxon>
        <taxon>Osteoglossomorpha</taxon>
        <taxon>Osteoglossiformes</taxon>
        <taxon>Osteoglossidae</taxon>
        <taxon>Scleropages</taxon>
    </lineage>
</organism>
<dbReference type="AlphaFoldDB" id="A0A0N8K1V7"/>
<dbReference type="Proteomes" id="UP000034805">
    <property type="component" value="Unassembled WGS sequence"/>
</dbReference>
<keyword evidence="2" id="KW-0472">Membrane</keyword>
<dbReference type="GO" id="GO:0043005">
    <property type="term" value="C:neuron projection"/>
    <property type="evidence" value="ECO:0007669"/>
    <property type="project" value="TreeGrafter"/>
</dbReference>
<dbReference type="InterPro" id="IPR024883">
    <property type="entry name" value="Neurensin"/>
</dbReference>
<evidence type="ECO:0000313" key="3">
    <source>
        <dbReference type="EMBL" id="KPP76009.1"/>
    </source>
</evidence>
<dbReference type="GO" id="GO:0030133">
    <property type="term" value="C:transport vesicle"/>
    <property type="evidence" value="ECO:0007669"/>
    <property type="project" value="InterPro"/>
</dbReference>
<dbReference type="EMBL" id="JARO02001258">
    <property type="protein sequence ID" value="KPP76009.1"/>
    <property type="molecule type" value="Genomic_DNA"/>
</dbReference>
<dbReference type="Pfam" id="PF14927">
    <property type="entry name" value="Neurensin"/>
    <property type="match status" value="1"/>
</dbReference>
<name>A0A0N8K1V7_SCLFO</name>
<accession>A0A0N8K1V7</accession>
<dbReference type="GO" id="GO:0043025">
    <property type="term" value="C:neuronal cell body"/>
    <property type="evidence" value="ECO:0007669"/>
    <property type="project" value="TreeGrafter"/>
</dbReference>